<evidence type="ECO:0000259" key="12">
    <source>
        <dbReference type="PROSITE" id="PS50109"/>
    </source>
</evidence>
<feature type="transmembrane region" description="Helical" evidence="11">
    <location>
        <begin position="151"/>
        <end position="173"/>
    </location>
</feature>
<dbReference type="InterPro" id="IPR005467">
    <property type="entry name" value="His_kinase_dom"/>
</dbReference>
<dbReference type="InterPro" id="IPR004358">
    <property type="entry name" value="Sig_transdc_His_kin-like_C"/>
</dbReference>
<accession>A0ABP8YDC3</accession>
<evidence type="ECO:0000256" key="3">
    <source>
        <dbReference type="ARBA" id="ARBA00012438"/>
    </source>
</evidence>
<dbReference type="SMART" id="SM00388">
    <property type="entry name" value="HisKA"/>
    <property type="match status" value="1"/>
</dbReference>
<dbReference type="Gene3D" id="1.10.287.130">
    <property type="match status" value="1"/>
</dbReference>
<feature type="domain" description="HAMP" evidence="13">
    <location>
        <begin position="176"/>
        <end position="229"/>
    </location>
</feature>
<dbReference type="InterPro" id="IPR003660">
    <property type="entry name" value="HAMP_dom"/>
</dbReference>
<keyword evidence="5" id="KW-0808">Transferase</keyword>
<dbReference type="PROSITE" id="PS50109">
    <property type="entry name" value="HIS_KIN"/>
    <property type="match status" value="1"/>
</dbReference>
<proteinExistence type="predicted"/>
<evidence type="ECO:0000256" key="8">
    <source>
        <dbReference type="ARBA" id="ARBA00022989"/>
    </source>
</evidence>
<dbReference type="SUPFAM" id="SSF47384">
    <property type="entry name" value="Homodimeric domain of signal transducing histidine kinase"/>
    <property type="match status" value="1"/>
</dbReference>
<dbReference type="Pfam" id="PF00672">
    <property type="entry name" value="HAMP"/>
    <property type="match status" value="1"/>
</dbReference>
<dbReference type="SMART" id="SM00387">
    <property type="entry name" value="HATPase_c"/>
    <property type="match status" value="1"/>
</dbReference>
<keyword evidence="7 14" id="KW-0418">Kinase</keyword>
<dbReference type="Proteomes" id="UP001499882">
    <property type="component" value="Unassembled WGS sequence"/>
</dbReference>
<comment type="catalytic activity">
    <reaction evidence="1">
        <text>ATP + protein L-histidine = ADP + protein N-phospho-L-histidine.</text>
        <dbReference type="EC" id="2.7.13.3"/>
    </reaction>
</comment>
<evidence type="ECO:0000256" key="11">
    <source>
        <dbReference type="SAM" id="Phobius"/>
    </source>
</evidence>
<dbReference type="EMBL" id="BAABKN010000005">
    <property type="protein sequence ID" value="GAA4726133.1"/>
    <property type="molecule type" value="Genomic_DNA"/>
</dbReference>
<dbReference type="EC" id="2.7.13.3" evidence="3"/>
<evidence type="ECO:0000256" key="7">
    <source>
        <dbReference type="ARBA" id="ARBA00022777"/>
    </source>
</evidence>
<dbReference type="InterPro" id="IPR050428">
    <property type="entry name" value="TCS_sensor_his_kinase"/>
</dbReference>
<dbReference type="InterPro" id="IPR003594">
    <property type="entry name" value="HATPase_dom"/>
</dbReference>
<evidence type="ECO:0000256" key="9">
    <source>
        <dbReference type="ARBA" id="ARBA00023012"/>
    </source>
</evidence>
<organism evidence="14 15">
    <name type="scientific">Nocardioides endophyticus</name>
    <dbReference type="NCBI Taxonomy" id="1353775"/>
    <lineage>
        <taxon>Bacteria</taxon>
        <taxon>Bacillati</taxon>
        <taxon>Actinomycetota</taxon>
        <taxon>Actinomycetes</taxon>
        <taxon>Propionibacteriales</taxon>
        <taxon>Nocardioidaceae</taxon>
        <taxon>Nocardioides</taxon>
    </lineage>
</organism>
<dbReference type="InterPro" id="IPR036890">
    <property type="entry name" value="HATPase_C_sf"/>
</dbReference>
<dbReference type="PRINTS" id="PR00344">
    <property type="entry name" value="BCTRLSENSOR"/>
</dbReference>
<keyword evidence="8 11" id="KW-1133">Transmembrane helix</keyword>
<evidence type="ECO:0000256" key="5">
    <source>
        <dbReference type="ARBA" id="ARBA00022679"/>
    </source>
</evidence>
<dbReference type="Pfam" id="PF00512">
    <property type="entry name" value="HisKA"/>
    <property type="match status" value="1"/>
</dbReference>
<evidence type="ECO:0000256" key="2">
    <source>
        <dbReference type="ARBA" id="ARBA00004236"/>
    </source>
</evidence>
<dbReference type="RefSeq" id="WP_345525091.1">
    <property type="nucleotide sequence ID" value="NZ_BAABKN010000005.1"/>
</dbReference>
<dbReference type="CDD" id="cd06225">
    <property type="entry name" value="HAMP"/>
    <property type="match status" value="1"/>
</dbReference>
<dbReference type="Gene3D" id="6.10.340.10">
    <property type="match status" value="1"/>
</dbReference>
<dbReference type="CDD" id="cd00075">
    <property type="entry name" value="HATPase"/>
    <property type="match status" value="1"/>
</dbReference>
<keyword evidence="10 11" id="KW-0472">Membrane</keyword>
<keyword evidence="15" id="KW-1185">Reference proteome</keyword>
<sequence>MRWPRLPRSFRRQIVLLTAGITAVAMLLLTLVVQVVLARITTSDVDRVLQDRADAVISSATTASSGELVVPDAQLDAGVAVYDDRGHLVAGAPPTSLSAHYAELATVDTKTVETHGEHGRVLADPFTATGGASGVVIVTERLEPYEEAERLALIVTLVTGVLTTIAAAVIAAWTTRRALRPVTVMAETAAEWSEQDLSRRFDLGTPDNELSALAGTLNQLLEKVASAIRSEQRLTSELAHELRTPLTTIQGMADLILLRDNLPAEAQRDVEEISAASQRMSATITALLELARNEAQIVTASQCSLVEVLRDVAEQASAGSVVLDVDVAEGRLALPHALAVRAISPVVENALRFARTRVEVTTVETSGAVDIFVDDDGPGVASEEVERIFEPGRTSASGSGAGLGLAIARRIARTVGGDVAVAPSEASTRFLIRLPRG</sequence>
<dbReference type="PANTHER" id="PTHR45436:SF5">
    <property type="entry name" value="SENSOR HISTIDINE KINASE TRCS"/>
    <property type="match status" value="1"/>
</dbReference>
<reference evidence="15" key="1">
    <citation type="journal article" date="2019" name="Int. J. Syst. Evol. Microbiol.">
        <title>The Global Catalogue of Microorganisms (GCM) 10K type strain sequencing project: providing services to taxonomists for standard genome sequencing and annotation.</title>
        <authorList>
            <consortium name="The Broad Institute Genomics Platform"/>
            <consortium name="The Broad Institute Genome Sequencing Center for Infectious Disease"/>
            <person name="Wu L."/>
            <person name="Ma J."/>
        </authorList>
    </citation>
    <scope>NUCLEOTIDE SEQUENCE [LARGE SCALE GENOMIC DNA]</scope>
    <source>
        <strain evidence="15">JCM 18532</strain>
    </source>
</reference>
<dbReference type="SUPFAM" id="SSF158472">
    <property type="entry name" value="HAMP domain-like"/>
    <property type="match status" value="1"/>
</dbReference>
<name>A0ABP8YDC3_9ACTN</name>
<evidence type="ECO:0000256" key="4">
    <source>
        <dbReference type="ARBA" id="ARBA00022553"/>
    </source>
</evidence>
<evidence type="ECO:0000256" key="10">
    <source>
        <dbReference type="ARBA" id="ARBA00023136"/>
    </source>
</evidence>
<dbReference type="Gene3D" id="3.30.565.10">
    <property type="entry name" value="Histidine kinase-like ATPase, C-terminal domain"/>
    <property type="match status" value="1"/>
</dbReference>
<gene>
    <name evidence="14" type="ORF">GCM10023350_06070</name>
</gene>
<protein>
    <recommendedName>
        <fullName evidence="3">histidine kinase</fullName>
        <ecNumber evidence="3">2.7.13.3</ecNumber>
    </recommendedName>
</protein>
<evidence type="ECO:0000313" key="15">
    <source>
        <dbReference type="Proteomes" id="UP001499882"/>
    </source>
</evidence>
<dbReference type="GO" id="GO:0016301">
    <property type="term" value="F:kinase activity"/>
    <property type="evidence" value="ECO:0007669"/>
    <property type="project" value="UniProtKB-KW"/>
</dbReference>
<keyword evidence="9" id="KW-0902">Two-component regulatory system</keyword>
<keyword evidence="6 11" id="KW-0812">Transmembrane</keyword>
<dbReference type="PANTHER" id="PTHR45436">
    <property type="entry name" value="SENSOR HISTIDINE KINASE YKOH"/>
    <property type="match status" value="1"/>
</dbReference>
<comment type="subcellular location">
    <subcellularLocation>
        <location evidence="2">Cell membrane</location>
    </subcellularLocation>
</comment>
<comment type="caution">
    <text evidence="14">The sequence shown here is derived from an EMBL/GenBank/DDBJ whole genome shotgun (WGS) entry which is preliminary data.</text>
</comment>
<evidence type="ECO:0000256" key="1">
    <source>
        <dbReference type="ARBA" id="ARBA00000085"/>
    </source>
</evidence>
<dbReference type="SMART" id="SM00304">
    <property type="entry name" value="HAMP"/>
    <property type="match status" value="1"/>
</dbReference>
<dbReference type="Pfam" id="PF02518">
    <property type="entry name" value="HATPase_c"/>
    <property type="match status" value="1"/>
</dbReference>
<keyword evidence="4" id="KW-0597">Phosphoprotein</keyword>
<dbReference type="PROSITE" id="PS50885">
    <property type="entry name" value="HAMP"/>
    <property type="match status" value="1"/>
</dbReference>
<evidence type="ECO:0000313" key="14">
    <source>
        <dbReference type="EMBL" id="GAA4726133.1"/>
    </source>
</evidence>
<dbReference type="SUPFAM" id="SSF55874">
    <property type="entry name" value="ATPase domain of HSP90 chaperone/DNA topoisomerase II/histidine kinase"/>
    <property type="match status" value="1"/>
</dbReference>
<evidence type="ECO:0000256" key="6">
    <source>
        <dbReference type="ARBA" id="ARBA00022692"/>
    </source>
</evidence>
<dbReference type="InterPro" id="IPR036097">
    <property type="entry name" value="HisK_dim/P_sf"/>
</dbReference>
<dbReference type="InterPro" id="IPR003661">
    <property type="entry name" value="HisK_dim/P_dom"/>
</dbReference>
<evidence type="ECO:0000259" key="13">
    <source>
        <dbReference type="PROSITE" id="PS50885"/>
    </source>
</evidence>
<dbReference type="CDD" id="cd00082">
    <property type="entry name" value="HisKA"/>
    <property type="match status" value="1"/>
</dbReference>
<feature type="domain" description="Histidine kinase" evidence="12">
    <location>
        <begin position="237"/>
        <end position="437"/>
    </location>
</feature>